<dbReference type="EC" id="2.3.1.47" evidence="5"/>
<dbReference type="Gene3D" id="3.40.640.10">
    <property type="entry name" value="Type I PLP-dependent aspartate aminotransferase-like (Major domain)"/>
    <property type="match status" value="1"/>
</dbReference>
<evidence type="ECO:0000256" key="1">
    <source>
        <dbReference type="ARBA" id="ARBA00001933"/>
    </source>
</evidence>
<evidence type="ECO:0000259" key="13">
    <source>
        <dbReference type="Pfam" id="PF00155"/>
    </source>
</evidence>
<proteinExistence type="inferred from homology"/>
<comment type="catalytic activity">
    <reaction evidence="11">
        <text>6-carboxyhexanoyl-[ACP] + L-alanine + H(+) = (8S)-8-amino-7-oxononanoate + holo-[ACP] + CO2</text>
        <dbReference type="Rhea" id="RHEA:42288"/>
        <dbReference type="Rhea" id="RHEA-COMP:9685"/>
        <dbReference type="Rhea" id="RHEA-COMP:9955"/>
        <dbReference type="ChEBI" id="CHEBI:15378"/>
        <dbReference type="ChEBI" id="CHEBI:16526"/>
        <dbReference type="ChEBI" id="CHEBI:57972"/>
        <dbReference type="ChEBI" id="CHEBI:64479"/>
        <dbReference type="ChEBI" id="CHEBI:78846"/>
        <dbReference type="ChEBI" id="CHEBI:149468"/>
        <dbReference type="EC" id="2.3.1.47"/>
    </reaction>
</comment>
<dbReference type="GO" id="GO:0008710">
    <property type="term" value="F:8-amino-7-oxononanoate synthase activity"/>
    <property type="evidence" value="ECO:0007669"/>
    <property type="project" value="UniProtKB-EC"/>
</dbReference>
<comment type="cofactor">
    <cofactor evidence="1 12">
        <name>pyridoxal 5'-phosphate</name>
        <dbReference type="ChEBI" id="CHEBI:597326"/>
    </cofactor>
</comment>
<dbReference type="AlphaFoldDB" id="A0A1I4AEF6"/>
<evidence type="ECO:0000256" key="4">
    <source>
        <dbReference type="ARBA" id="ARBA00011738"/>
    </source>
</evidence>
<dbReference type="InterPro" id="IPR004839">
    <property type="entry name" value="Aminotransferase_I/II_large"/>
</dbReference>
<evidence type="ECO:0000256" key="9">
    <source>
        <dbReference type="ARBA" id="ARBA00032610"/>
    </source>
</evidence>
<dbReference type="EMBL" id="FOSN01000010">
    <property type="protein sequence ID" value="SFK54457.1"/>
    <property type="molecule type" value="Genomic_DNA"/>
</dbReference>
<evidence type="ECO:0000256" key="7">
    <source>
        <dbReference type="ARBA" id="ARBA00022756"/>
    </source>
</evidence>
<dbReference type="OrthoDB" id="9807157at2"/>
<dbReference type="GO" id="GO:0030170">
    <property type="term" value="F:pyridoxal phosphate binding"/>
    <property type="evidence" value="ECO:0007669"/>
    <property type="project" value="InterPro"/>
</dbReference>
<comment type="similarity">
    <text evidence="3">Belongs to the class-II pyridoxal-phosphate-dependent aminotransferase family. BioF subfamily.</text>
</comment>
<evidence type="ECO:0000256" key="6">
    <source>
        <dbReference type="ARBA" id="ARBA00022679"/>
    </source>
</evidence>
<name>A0A1I4AEF6_9HYPH</name>
<dbReference type="PANTHER" id="PTHR13693">
    <property type="entry name" value="CLASS II AMINOTRANSFERASE/8-AMINO-7-OXONONANOATE SYNTHASE"/>
    <property type="match status" value="1"/>
</dbReference>
<dbReference type="InterPro" id="IPR015422">
    <property type="entry name" value="PyrdxlP-dep_Trfase_small"/>
</dbReference>
<dbReference type="InterPro" id="IPR001917">
    <property type="entry name" value="Aminotrans_II_pyridoxalP_BS"/>
</dbReference>
<keyword evidence="6" id="KW-0808">Transferase</keyword>
<keyword evidence="8 12" id="KW-0663">Pyridoxal phosphate</keyword>
<feature type="domain" description="Aminotransferase class I/classII large" evidence="13">
    <location>
        <begin position="44"/>
        <end position="376"/>
    </location>
</feature>
<comment type="subunit">
    <text evidence="4">Homodimer.</text>
</comment>
<reference evidence="14 15" key="1">
    <citation type="submission" date="2016-10" db="EMBL/GenBank/DDBJ databases">
        <authorList>
            <person name="de Groot N.N."/>
        </authorList>
    </citation>
    <scope>NUCLEOTIDE SEQUENCE [LARGE SCALE GENOMIC DNA]</scope>
    <source>
        <strain evidence="14 15">NE2</strain>
    </source>
</reference>
<evidence type="ECO:0000256" key="10">
    <source>
        <dbReference type="ARBA" id="ARBA00033381"/>
    </source>
</evidence>
<accession>A0A1I4AEF6</accession>
<dbReference type="Pfam" id="PF00155">
    <property type="entry name" value="Aminotran_1_2"/>
    <property type="match status" value="1"/>
</dbReference>
<keyword evidence="15" id="KW-1185">Reference proteome</keyword>
<dbReference type="PROSITE" id="PS00599">
    <property type="entry name" value="AA_TRANSFER_CLASS_2"/>
    <property type="match status" value="1"/>
</dbReference>
<protein>
    <recommendedName>
        <fullName evidence="5">8-amino-7-oxononanoate synthase</fullName>
        <ecNumber evidence="5">2.3.1.47</ecNumber>
    </recommendedName>
    <alternativeName>
        <fullName evidence="9">7-keto-8-amino-pelargonic acid synthase</fullName>
    </alternativeName>
    <alternativeName>
        <fullName evidence="10">8-amino-7-ketopelargonate synthase</fullName>
    </alternativeName>
</protein>
<dbReference type="InterPro" id="IPR015421">
    <property type="entry name" value="PyrdxlP-dep_Trfase_major"/>
</dbReference>
<dbReference type="RefSeq" id="WP_091682929.1">
    <property type="nucleotide sequence ID" value="NZ_FOSN01000010.1"/>
</dbReference>
<dbReference type="SUPFAM" id="SSF53383">
    <property type="entry name" value="PLP-dependent transferases"/>
    <property type="match status" value="1"/>
</dbReference>
<organism evidence="14 15">
    <name type="scientific">Methylocapsa palsarum</name>
    <dbReference type="NCBI Taxonomy" id="1612308"/>
    <lineage>
        <taxon>Bacteria</taxon>
        <taxon>Pseudomonadati</taxon>
        <taxon>Pseudomonadota</taxon>
        <taxon>Alphaproteobacteria</taxon>
        <taxon>Hyphomicrobiales</taxon>
        <taxon>Beijerinckiaceae</taxon>
        <taxon>Methylocapsa</taxon>
    </lineage>
</organism>
<evidence type="ECO:0000313" key="15">
    <source>
        <dbReference type="Proteomes" id="UP000198755"/>
    </source>
</evidence>
<evidence type="ECO:0000256" key="11">
    <source>
        <dbReference type="ARBA" id="ARBA00047715"/>
    </source>
</evidence>
<dbReference type="Gene3D" id="3.90.1150.10">
    <property type="entry name" value="Aspartate Aminotransferase, domain 1"/>
    <property type="match status" value="1"/>
</dbReference>
<evidence type="ECO:0000313" key="14">
    <source>
        <dbReference type="EMBL" id="SFK54457.1"/>
    </source>
</evidence>
<sequence>MPTRSLDDFALRKLADLDARGLRRTLAESAREDGIFVTRDGRRLLSFSCNDYLNLTHHPAVKAAAIEAIGRYGAGAGASRLVTGNHPLFEALEARLARLKQTEAACIFGSGYLANAGIAPVFAGAGDLIVIDELAHACLWAGARLSAARTLTFRHNDAAHAADLLARHRAGSGRALLVTDGVFSMDGDLAPLPELAAICAAHDVWLLTDDAHGLGVIGAGRGSAFAARTAIPLQMGTLSKAIGGYGGYLCASKAVIDLVKTRSRTLIYSTALPPAMAGAAIAALDLIEANPKLTEAPLVKARAFTSRLGLPPAQSPIVPLVTGTPEAALKASATLAEEGFLVAAIRPPTVPQGTARLRFAFTAAHSDEDVARLAAAVQKILDPARAEPLCPRFS</sequence>
<comment type="pathway">
    <text evidence="2">Cofactor biosynthesis; biotin biosynthesis.</text>
</comment>
<evidence type="ECO:0000256" key="3">
    <source>
        <dbReference type="ARBA" id="ARBA00010008"/>
    </source>
</evidence>
<dbReference type="Proteomes" id="UP000198755">
    <property type="component" value="Unassembled WGS sequence"/>
</dbReference>
<dbReference type="InterPro" id="IPR015424">
    <property type="entry name" value="PyrdxlP-dep_Trfase"/>
</dbReference>
<evidence type="ECO:0000256" key="5">
    <source>
        <dbReference type="ARBA" id="ARBA00013187"/>
    </source>
</evidence>
<dbReference type="GO" id="GO:0009102">
    <property type="term" value="P:biotin biosynthetic process"/>
    <property type="evidence" value="ECO:0007669"/>
    <property type="project" value="UniProtKB-KW"/>
</dbReference>
<evidence type="ECO:0000256" key="12">
    <source>
        <dbReference type="RuleBase" id="RU003693"/>
    </source>
</evidence>
<gene>
    <name evidence="14" type="ORF">SAMN05444581_11029</name>
</gene>
<dbReference type="InterPro" id="IPR050087">
    <property type="entry name" value="AON_synthase_class-II"/>
</dbReference>
<dbReference type="STRING" id="1612308.SAMN05444581_11029"/>
<keyword evidence="7" id="KW-0093">Biotin biosynthesis</keyword>
<evidence type="ECO:0000256" key="8">
    <source>
        <dbReference type="ARBA" id="ARBA00022898"/>
    </source>
</evidence>
<dbReference type="PANTHER" id="PTHR13693:SF100">
    <property type="entry name" value="8-AMINO-7-OXONONANOATE SYNTHASE"/>
    <property type="match status" value="1"/>
</dbReference>
<evidence type="ECO:0000256" key="2">
    <source>
        <dbReference type="ARBA" id="ARBA00004746"/>
    </source>
</evidence>